<accession>A0A402CWG5</accession>
<keyword evidence="2" id="KW-1185">Reference proteome</keyword>
<evidence type="ECO:0000313" key="1">
    <source>
        <dbReference type="EMBL" id="BDI34130.1"/>
    </source>
</evidence>
<evidence type="ECO:0000313" key="2">
    <source>
        <dbReference type="Proteomes" id="UP000287394"/>
    </source>
</evidence>
<dbReference type="GO" id="GO:0003677">
    <property type="term" value="F:DNA binding"/>
    <property type="evidence" value="ECO:0007669"/>
    <property type="project" value="InterPro"/>
</dbReference>
<dbReference type="SUPFAM" id="SSF47413">
    <property type="entry name" value="lambda repressor-like DNA-binding domains"/>
    <property type="match status" value="1"/>
</dbReference>
<organism evidence="1 2">
    <name type="scientific">Capsulimonas corticalis</name>
    <dbReference type="NCBI Taxonomy" id="2219043"/>
    <lineage>
        <taxon>Bacteria</taxon>
        <taxon>Bacillati</taxon>
        <taxon>Armatimonadota</taxon>
        <taxon>Armatimonadia</taxon>
        <taxon>Capsulimonadales</taxon>
        <taxon>Capsulimonadaceae</taxon>
        <taxon>Capsulimonas</taxon>
    </lineage>
</organism>
<dbReference type="InterPro" id="IPR001387">
    <property type="entry name" value="Cro/C1-type_HTH"/>
</dbReference>
<name>A0A402CWG5_9BACT</name>
<proteinExistence type="predicted"/>
<protein>
    <submittedName>
        <fullName evidence="1">Uncharacterized protein</fullName>
    </submittedName>
</protein>
<dbReference type="OrthoDB" id="21915at2"/>
<dbReference type="Proteomes" id="UP000287394">
    <property type="component" value="Chromosome"/>
</dbReference>
<sequence length="90" mass="9987">MNQVGSRVEDRRIRLGLAQDELCAKLAQVTGGAWVADRRDIYRIEKARRTVTDLEVLALSLALGCPVVWLLVGEPPEPVVFQKSDDNARA</sequence>
<dbReference type="RefSeq" id="WP_119321673.1">
    <property type="nucleotide sequence ID" value="NZ_AP025739.1"/>
</dbReference>
<dbReference type="InterPro" id="IPR010982">
    <property type="entry name" value="Lambda_DNA-bd_dom_sf"/>
</dbReference>
<dbReference type="AlphaFoldDB" id="A0A402CWG5"/>
<reference evidence="1 2" key="1">
    <citation type="journal article" date="2019" name="Int. J. Syst. Evol. Microbiol.">
        <title>Capsulimonas corticalis gen. nov., sp. nov., an aerobic capsulated bacterium, of a novel bacterial order, Capsulimonadales ord. nov., of the class Armatimonadia of the phylum Armatimonadetes.</title>
        <authorList>
            <person name="Li J."/>
            <person name="Kudo C."/>
            <person name="Tonouchi A."/>
        </authorList>
    </citation>
    <scope>NUCLEOTIDE SEQUENCE [LARGE SCALE GENOMIC DNA]</scope>
    <source>
        <strain evidence="1 2">AX-7</strain>
    </source>
</reference>
<dbReference type="EMBL" id="AP025739">
    <property type="protein sequence ID" value="BDI34130.1"/>
    <property type="molecule type" value="Genomic_DNA"/>
</dbReference>
<gene>
    <name evidence="1" type="ORF">CCAX7_61810</name>
</gene>
<dbReference type="CDD" id="cd00093">
    <property type="entry name" value="HTH_XRE"/>
    <property type="match status" value="1"/>
</dbReference>
<dbReference type="KEGG" id="ccot:CCAX7_61810"/>
<dbReference type="Gene3D" id="1.10.260.40">
    <property type="entry name" value="lambda repressor-like DNA-binding domains"/>
    <property type="match status" value="1"/>
</dbReference>